<gene>
    <name evidence="6" type="primary">rimI</name>
    <name evidence="6" type="ORF">P7H43_09945</name>
</gene>
<evidence type="ECO:0000256" key="2">
    <source>
        <dbReference type="ARBA" id="ARBA00022490"/>
    </source>
</evidence>
<keyword evidence="4 6" id="KW-0012">Acyltransferase</keyword>
<dbReference type="InterPro" id="IPR016181">
    <property type="entry name" value="Acyl_CoA_acyltransferase"/>
</dbReference>
<keyword evidence="2" id="KW-0963">Cytoplasm</keyword>
<dbReference type="PANTHER" id="PTHR43420:SF44">
    <property type="entry name" value="ACETYLTRANSFERASE YPEA"/>
    <property type="match status" value="1"/>
</dbReference>
<dbReference type="Pfam" id="PF00583">
    <property type="entry name" value="Acetyltransf_1"/>
    <property type="match status" value="1"/>
</dbReference>
<dbReference type="CDD" id="cd04301">
    <property type="entry name" value="NAT_SF"/>
    <property type="match status" value="1"/>
</dbReference>
<reference evidence="6" key="1">
    <citation type="submission" date="2023-03" db="EMBL/GenBank/DDBJ databases">
        <authorList>
            <person name="Shen W."/>
            <person name="Cai J."/>
        </authorList>
    </citation>
    <scope>NUCLEOTIDE SEQUENCE</scope>
    <source>
        <strain evidence="6">B226-2</strain>
    </source>
</reference>
<name>A0AAW8U132_9ENTE</name>
<evidence type="ECO:0000313" key="7">
    <source>
        <dbReference type="Proteomes" id="UP001256711"/>
    </source>
</evidence>
<protein>
    <submittedName>
        <fullName evidence="6">Ribosomal protein S18-alanine N-acetyltransferase</fullName>
        <ecNumber evidence="6">2.3.1.266</ecNumber>
    </submittedName>
</protein>
<evidence type="ECO:0000256" key="1">
    <source>
        <dbReference type="ARBA" id="ARBA00005395"/>
    </source>
</evidence>
<dbReference type="PANTHER" id="PTHR43420">
    <property type="entry name" value="ACETYLTRANSFERASE"/>
    <property type="match status" value="1"/>
</dbReference>
<dbReference type="GO" id="GO:0008999">
    <property type="term" value="F:protein-N-terminal-alanine acetyltransferase activity"/>
    <property type="evidence" value="ECO:0007669"/>
    <property type="project" value="UniProtKB-EC"/>
</dbReference>
<dbReference type="GO" id="GO:0005840">
    <property type="term" value="C:ribosome"/>
    <property type="evidence" value="ECO:0007669"/>
    <property type="project" value="UniProtKB-KW"/>
</dbReference>
<sequence length="180" mass="20663">MLKRFRAICDTLAQKNAPQLERQVATIGEKHYVIRELRTEDIKALIEVQREVYRGNLPWSRSAFVSELVSPLPHLYLCAEYEQKIVAFCGCRINGNDGHVTNVAVLPNYQGAGIGTWLLQQLETFAKSRGCLTMSLEVRLSNRDAQRLYRKLGYVSRAIKEGYYDETNEDALDMVKYIEE</sequence>
<accession>A0AAW8U132</accession>
<comment type="similarity">
    <text evidence="1">Belongs to the acetyltransferase family. RimI subfamily.</text>
</comment>
<evidence type="ECO:0000256" key="4">
    <source>
        <dbReference type="ARBA" id="ARBA00023315"/>
    </source>
</evidence>
<dbReference type="PROSITE" id="PS51186">
    <property type="entry name" value="GNAT"/>
    <property type="match status" value="1"/>
</dbReference>
<keyword evidence="3 6" id="KW-0808">Transferase</keyword>
<evidence type="ECO:0000259" key="5">
    <source>
        <dbReference type="PROSITE" id="PS51186"/>
    </source>
</evidence>
<proteinExistence type="inferred from homology"/>
<feature type="domain" description="N-acetyltransferase" evidence="5">
    <location>
        <begin position="32"/>
        <end position="179"/>
    </location>
</feature>
<dbReference type="InterPro" id="IPR006464">
    <property type="entry name" value="AcTrfase_RimI/Ard1"/>
</dbReference>
<dbReference type="EC" id="2.3.1.266" evidence="6"/>
<dbReference type="AlphaFoldDB" id="A0AAW8U132"/>
<dbReference type="Proteomes" id="UP001256711">
    <property type="component" value="Unassembled WGS sequence"/>
</dbReference>
<dbReference type="EMBL" id="JARQBJ010000004">
    <property type="protein sequence ID" value="MDT2810810.1"/>
    <property type="molecule type" value="Genomic_DNA"/>
</dbReference>
<dbReference type="NCBIfam" id="TIGR01575">
    <property type="entry name" value="rimI"/>
    <property type="match status" value="1"/>
</dbReference>
<keyword evidence="6" id="KW-0687">Ribonucleoprotein</keyword>
<evidence type="ECO:0000313" key="6">
    <source>
        <dbReference type="EMBL" id="MDT2810810.1"/>
    </source>
</evidence>
<dbReference type="InterPro" id="IPR000182">
    <property type="entry name" value="GNAT_dom"/>
</dbReference>
<dbReference type="RefSeq" id="WP_311835596.1">
    <property type="nucleotide sequence ID" value="NZ_JARQBJ010000004.1"/>
</dbReference>
<comment type="caution">
    <text evidence="6">The sequence shown here is derived from an EMBL/GenBank/DDBJ whole genome shotgun (WGS) entry which is preliminary data.</text>
</comment>
<keyword evidence="6" id="KW-0689">Ribosomal protein</keyword>
<evidence type="ECO:0000256" key="3">
    <source>
        <dbReference type="ARBA" id="ARBA00022679"/>
    </source>
</evidence>
<dbReference type="Gene3D" id="3.40.630.30">
    <property type="match status" value="1"/>
</dbReference>
<organism evidence="6 7">
    <name type="scientific">Enterococcus asini</name>
    <dbReference type="NCBI Taxonomy" id="57732"/>
    <lineage>
        <taxon>Bacteria</taxon>
        <taxon>Bacillati</taxon>
        <taxon>Bacillota</taxon>
        <taxon>Bacilli</taxon>
        <taxon>Lactobacillales</taxon>
        <taxon>Enterococcaceae</taxon>
        <taxon>Enterococcus</taxon>
    </lineage>
</organism>
<dbReference type="InterPro" id="IPR050680">
    <property type="entry name" value="YpeA/RimI_acetyltransf"/>
</dbReference>
<dbReference type="SUPFAM" id="SSF55729">
    <property type="entry name" value="Acyl-CoA N-acyltransferases (Nat)"/>
    <property type="match status" value="1"/>
</dbReference>